<gene>
    <name evidence="1" type="ORF">NDU88_006059</name>
</gene>
<evidence type="ECO:0000313" key="1">
    <source>
        <dbReference type="EMBL" id="KAJ1117863.1"/>
    </source>
</evidence>
<reference evidence="1" key="1">
    <citation type="journal article" date="2022" name="bioRxiv">
        <title>Sequencing and chromosome-scale assembly of the giantPleurodeles waltlgenome.</title>
        <authorList>
            <person name="Brown T."/>
            <person name="Elewa A."/>
            <person name="Iarovenko S."/>
            <person name="Subramanian E."/>
            <person name="Araus A.J."/>
            <person name="Petzold A."/>
            <person name="Susuki M."/>
            <person name="Suzuki K.-i.T."/>
            <person name="Hayashi T."/>
            <person name="Toyoda A."/>
            <person name="Oliveira C."/>
            <person name="Osipova E."/>
            <person name="Leigh N.D."/>
            <person name="Simon A."/>
            <person name="Yun M.H."/>
        </authorList>
    </citation>
    <scope>NUCLEOTIDE SEQUENCE</scope>
    <source>
        <strain evidence="1">20211129_DDA</strain>
        <tissue evidence="1">Liver</tissue>
    </source>
</reference>
<sequence length="73" mass="8009">MARPAWAKKVILNENNVAESWDQERRPAQPRPVVDGPALSPVFAWAPAWVCTAPRMTSTAVEQAALYSTTDGE</sequence>
<accession>A0AAV7NP71</accession>
<proteinExistence type="predicted"/>
<protein>
    <submittedName>
        <fullName evidence="1">Uncharacterized protein</fullName>
    </submittedName>
</protein>
<dbReference type="EMBL" id="JANPWB010000012">
    <property type="protein sequence ID" value="KAJ1117863.1"/>
    <property type="molecule type" value="Genomic_DNA"/>
</dbReference>
<name>A0AAV7NP71_PLEWA</name>
<organism evidence="1 2">
    <name type="scientific">Pleurodeles waltl</name>
    <name type="common">Iberian ribbed newt</name>
    <dbReference type="NCBI Taxonomy" id="8319"/>
    <lineage>
        <taxon>Eukaryota</taxon>
        <taxon>Metazoa</taxon>
        <taxon>Chordata</taxon>
        <taxon>Craniata</taxon>
        <taxon>Vertebrata</taxon>
        <taxon>Euteleostomi</taxon>
        <taxon>Amphibia</taxon>
        <taxon>Batrachia</taxon>
        <taxon>Caudata</taxon>
        <taxon>Salamandroidea</taxon>
        <taxon>Salamandridae</taxon>
        <taxon>Pleurodelinae</taxon>
        <taxon>Pleurodeles</taxon>
    </lineage>
</organism>
<dbReference type="Proteomes" id="UP001066276">
    <property type="component" value="Chromosome 8"/>
</dbReference>
<dbReference type="AlphaFoldDB" id="A0AAV7NP71"/>
<evidence type="ECO:0000313" key="2">
    <source>
        <dbReference type="Proteomes" id="UP001066276"/>
    </source>
</evidence>
<keyword evidence="2" id="KW-1185">Reference proteome</keyword>
<comment type="caution">
    <text evidence="1">The sequence shown here is derived from an EMBL/GenBank/DDBJ whole genome shotgun (WGS) entry which is preliminary data.</text>
</comment>